<keyword evidence="5" id="KW-1185">Reference proteome</keyword>
<keyword evidence="1" id="KW-0677">Repeat</keyword>
<dbReference type="EMBL" id="AP027272">
    <property type="protein sequence ID" value="BDX05135.1"/>
    <property type="molecule type" value="Genomic_DNA"/>
</dbReference>
<dbReference type="Pfam" id="PF03445">
    <property type="entry name" value="DUF294"/>
    <property type="match status" value="1"/>
</dbReference>
<dbReference type="PANTHER" id="PTHR48108">
    <property type="entry name" value="CBS DOMAIN-CONTAINING PROTEIN CBSX2, CHLOROPLASTIC"/>
    <property type="match status" value="1"/>
</dbReference>
<accession>A0AA48KT86</accession>
<dbReference type="InterPro" id="IPR046342">
    <property type="entry name" value="CBS_dom_sf"/>
</dbReference>
<dbReference type="Pfam" id="PF10335">
    <property type="entry name" value="DUF294_C"/>
    <property type="match status" value="1"/>
</dbReference>
<sequence>MSDLPKHTIDFFTQVAPWDSLSQTELSSLIQSANLVYLNEDSLPLLDTQQRLQHGILLIQSGEFEVASDNPGAAPSRRFISESEYVFLHKPEFLSTEATQFNTEQITKIHTPGLVFCLDIQILQTLAEQKKAIKSFFIELLKSLRKEELHFSQLNWQEANLFELCQRDLITVTEETTIAECAQIMSHKQVSSVLVCQQQLLSGILTDKDLRSRVLAKNLSAELPVKQVMTVNPEVAYPEQDWLDAVCLMSEQGFSHVPIVDRRHKPLGIMTKSDVINQQKSNIAWLIKSLSRADNLYELIQQAWQIPHYIRFNMQGKQGFATVGQWLARATDVMTRRLIQFYVRSHGPAPMAYCWLVYGSQARKDQLLTSDQDNGLLLADSPDVEQAVWFKGMGEYVCNGLAKCGISLCNGNIMASNPELRCSLDEAIEEARRCVTEPNNDRLLHFNIFLDVRLVEGNEELFSQLQSRRAELFKQPLFLAALAREVNSNDLPLNLFQRFVYEEHIEGKKINLKVKAVAVVNSIVRLYSLAQGIKYASTPDRLAALSESGMLAAKDCANLKSIWFFLNELRLTSQLNQTHPDNLVDVTVLSPLEKYQLKKALQSIKRTQSALLVKFSSGLGG</sequence>
<dbReference type="Gene3D" id="3.10.580.10">
    <property type="entry name" value="CBS-domain"/>
    <property type="match status" value="1"/>
</dbReference>
<dbReference type="InterPro" id="IPR005105">
    <property type="entry name" value="GlnD_Uridyltrans_N"/>
</dbReference>
<evidence type="ECO:0000313" key="4">
    <source>
        <dbReference type="EMBL" id="BDX05135.1"/>
    </source>
</evidence>
<evidence type="ECO:0000256" key="2">
    <source>
        <dbReference type="PROSITE-ProRule" id="PRU00703"/>
    </source>
</evidence>
<dbReference type="InterPro" id="IPR051462">
    <property type="entry name" value="CBS_domain-containing"/>
</dbReference>
<organism evidence="4 5">
    <name type="scientific">Planctobacterium marinum</name>
    <dbReference type="NCBI Taxonomy" id="1631968"/>
    <lineage>
        <taxon>Bacteria</taxon>
        <taxon>Pseudomonadati</taxon>
        <taxon>Pseudomonadota</taxon>
        <taxon>Gammaproteobacteria</taxon>
        <taxon>Alteromonadales</taxon>
        <taxon>Alteromonadaceae</taxon>
        <taxon>Planctobacterium</taxon>
    </lineage>
</organism>
<evidence type="ECO:0000256" key="1">
    <source>
        <dbReference type="ARBA" id="ARBA00022737"/>
    </source>
</evidence>
<dbReference type="InterPro" id="IPR000644">
    <property type="entry name" value="CBS_dom"/>
</dbReference>
<dbReference type="CDD" id="cd05401">
    <property type="entry name" value="NT_GlnE_GlnD_like"/>
    <property type="match status" value="1"/>
</dbReference>
<dbReference type="InterPro" id="IPR018821">
    <property type="entry name" value="DUF294_put_nucleoTrafse_sb-bd"/>
</dbReference>
<dbReference type="AlphaFoldDB" id="A0AA48KT86"/>
<protein>
    <submittedName>
        <fullName evidence="4">Cyclic nucleotide-binding protein</fullName>
    </submittedName>
</protein>
<dbReference type="KEGG" id="pmaw:MACH26_06560"/>
<dbReference type="SUPFAM" id="SSF54631">
    <property type="entry name" value="CBS-domain pair"/>
    <property type="match status" value="1"/>
</dbReference>
<evidence type="ECO:0000313" key="5">
    <source>
        <dbReference type="Proteomes" id="UP001333710"/>
    </source>
</evidence>
<gene>
    <name evidence="4" type="ORF">MACH26_06560</name>
</gene>
<dbReference type="Proteomes" id="UP001333710">
    <property type="component" value="Chromosome"/>
</dbReference>
<reference evidence="4" key="1">
    <citation type="submission" date="2023-01" db="EMBL/GenBank/DDBJ databases">
        <title>Complete genome sequence of Planctobacterium marinum strain Dej080120_11.</title>
        <authorList>
            <person name="Ueki S."/>
            <person name="Maruyama F."/>
        </authorList>
    </citation>
    <scope>NUCLEOTIDE SEQUENCE</scope>
    <source>
        <strain evidence="4">Dej080120_11</strain>
    </source>
</reference>
<feature type="domain" description="CBS" evidence="3">
    <location>
        <begin position="229"/>
        <end position="289"/>
    </location>
</feature>
<dbReference type="RefSeq" id="WP_338291099.1">
    <property type="nucleotide sequence ID" value="NZ_AP027272.1"/>
</dbReference>
<dbReference type="GO" id="GO:0008773">
    <property type="term" value="F:[protein-PII] uridylyltransferase activity"/>
    <property type="evidence" value="ECO:0007669"/>
    <property type="project" value="InterPro"/>
</dbReference>
<dbReference type="SMART" id="SM00116">
    <property type="entry name" value="CBS"/>
    <property type="match status" value="2"/>
</dbReference>
<keyword evidence="2" id="KW-0129">CBS domain</keyword>
<feature type="domain" description="CBS" evidence="3">
    <location>
        <begin position="165"/>
        <end position="222"/>
    </location>
</feature>
<dbReference type="PANTHER" id="PTHR48108:SF31">
    <property type="entry name" value="CBS DOMAIN AND CYCLIC NUCLEOTIDE-REGULATED NUCLEOTIDYLTRANSFERASE"/>
    <property type="match status" value="1"/>
</dbReference>
<name>A0AA48KT86_9ALTE</name>
<proteinExistence type="predicted"/>
<dbReference type="PROSITE" id="PS51371">
    <property type="entry name" value="CBS"/>
    <property type="match status" value="2"/>
</dbReference>
<evidence type="ECO:0000259" key="3">
    <source>
        <dbReference type="PROSITE" id="PS51371"/>
    </source>
</evidence>
<dbReference type="Pfam" id="PF00571">
    <property type="entry name" value="CBS"/>
    <property type="match status" value="2"/>
</dbReference>